<accession>A0A1H3UCX9</accession>
<proteinExistence type="inferred from homology"/>
<feature type="domain" description="Enolpyruvate transferase" evidence="8">
    <location>
        <begin position="15"/>
        <end position="414"/>
    </location>
</feature>
<feature type="binding site" evidence="7">
    <location>
        <position position="308"/>
    </location>
    <ligand>
        <name>3-phosphoshikimate</name>
        <dbReference type="ChEBI" id="CHEBI:145989"/>
    </ligand>
</feature>
<dbReference type="AlphaFoldDB" id="A0A1H3UCX9"/>
<evidence type="ECO:0000259" key="8">
    <source>
        <dbReference type="Pfam" id="PF00275"/>
    </source>
</evidence>
<keyword evidence="10" id="KW-1185">Reference proteome</keyword>
<dbReference type="STRING" id="137265.SAMN05421684_7025"/>
<dbReference type="UniPathway" id="UPA00053">
    <property type="reaction ID" value="UER00089"/>
</dbReference>
<keyword evidence="3 7" id="KW-0028">Amino-acid biosynthesis</keyword>
<dbReference type="GO" id="GO:0009073">
    <property type="term" value="P:aromatic amino acid family biosynthetic process"/>
    <property type="evidence" value="ECO:0007669"/>
    <property type="project" value="UniProtKB-KW"/>
</dbReference>
<evidence type="ECO:0000313" key="9">
    <source>
        <dbReference type="EMBL" id="SDZ60312.1"/>
    </source>
</evidence>
<feature type="binding site" evidence="7">
    <location>
        <position position="27"/>
    </location>
    <ligand>
        <name>3-phosphoshikimate</name>
        <dbReference type="ChEBI" id="CHEBI:145989"/>
    </ligand>
</feature>
<feature type="binding site" evidence="7">
    <location>
        <position position="335"/>
    </location>
    <ligand>
        <name>3-phosphoshikimate</name>
        <dbReference type="ChEBI" id="CHEBI:145989"/>
    </ligand>
</feature>
<evidence type="ECO:0000256" key="6">
    <source>
        <dbReference type="ARBA" id="ARBA00044633"/>
    </source>
</evidence>
<name>A0A1H3UCX9_9ACTN</name>
<feature type="binding site" evidence="7">
    <location>
        <position position="32"/>
    </location>
    <ligand>
        <name>3-phosphoshikimate</name>
        <dbReference type="ChEBI" id="CHEBI:145989"/>
    </ligand>
</feature>
<feature type="binding site" evidence="7">
    <location>
        <position position="28"/>
    </location>
    <ligand>
        <name>3-phosphoshikimate</name>
        <dbReference type="ChEBI" id="CHEBI:145989"/>
    </ligand>
</feature>
<dbReference type="PANTHER" id="PTHR21090">
    <property type="entry name" value="AROM/DEHYDROQUINATE SYNTHASE"/>
    <property type="match status" value="1"/>
</dbReference>
<feature type="active site" description="Proton acceptor" evidence="7">
    <location>
        <position position="308"/>
    </location>
</feature>
<comment type="subunit">
    <text evidence="7">Monomer.</text>
</comment>
<dbReference type="NCBIfam" id="TIGR01356">
    <property type="entry name" value="aroA"/>
    <property type="match status" value="1"/>
</dbReference>
<keyword evidence="5 7" id="KW-0057">Aromatic amino acid biosynthesis</keyword>
<dbReference type="GO" id="GO:0008652">
    <property type="term" value="P:amino acid biosynthetic process"/>
    <property type="evidence" value="ECO:0007669"/>
    <property type="project" value="UniProtKB-KW"/>
</dbReference>
<dbReference type="Proteomes" id="UP000199632">
    <property type="component" value="Unassembled WGS sequence"/>
</dbReference>
<evidence type="ECO:0000256" key="3">
    <source>
        <dbReference type="ARBA" id="ARBA00022605"/>
    </source>
</evidence>
<dbReference type="InterPro" id="IPR023193">
    <property type="entry name" value="EPSP_synthase_CS"/>
</dbReference>
<dbReference type="SUPFAM" id="SSF55205">
    <property type="entry name" value="EPT/RTPC-like"/>
    <property type="match status" value="1"/>
</dbReference>
<feature type="binding site" evidence="7">
    <location>
        <position position="171"/>
    </location>
    <ligand>
        <name>3-phosphoshikimate</name>
        <dbReference type="ChEBI" id="CHEBI:145989"/>
    </ligand>
</feature>
<dbReference type="InterPro" id="IPR006264">
    <property type="entry name" value="EPSP_synthase"/>
</dbReference>
<gene>
    <name evidence="7" type="primary">aroA</name>
    <name evidence="9" type="ORF">SAMN05421684_7025</name>
</gene>
<comment type="catalytic activity">
    <reaction evidence="6">
        <text>3-phosphoshikimate + phosphoenolpyruvate = 5-O-(1-carboxyvinyl)-3-phosphoshikimate + phosphate</text>
        <dbReference type="Rhea" id="RHEA:21256"/>
        <dbReference type="ChEBI" id="CHEBI:43474"/>
        <dbReference type="ChEBI" id="CHEBI:57701"/>
        <dbReference type="ChEBI" id="CHEBI:58702"/>
        <dbReference type="ChEBI" id="CHEBI:145989"/>
        <dbReference type="EC" id="2.5.1.19"/>
    </reaction>
    <physiologicalReaction direction="left-to-right" evidence="6">
        <dbReference type="Rhea" id="RHEA:21257"/>
    </physiologicalReaction>
</comment>
<dbReference type="EC" id="2.5.1.19" evidence="7"/>
<feature type="binding site" evidence="7">
    <location>
        <position position="405"/>
    </location>
    <ligand>
        <name>phosphoenolpyruvate</name>
        <dbReference type="ChEBI" id="CHEBI:58702"/>
    </ligand>
</feature>
<dbReference type="PROSITE" id="PS00885">
    <property type="entry name" value="EPSP_SYNTHASE_2"/>
    <property type="match status" value="1"/>
</dbReference>
<feature type="binding site" evidence="7">
    <location>
        <position position="198"/>
    </location>
    <ligand>
        <name>3-phosphoshikimate</name>
        <dbReference type="ChEBI" id="CHEBI:145989"/>
    </ligand>
</feature>
<dbReference type="PIRSF" id="PIRSF000505">
    <property type="entry name" value="EPSPS"/>
    <property type="match status" value="1"/>
</dbReference>
<comment type="caution">
    <text evidence="7">Lacks conserved residue(s) required for the propagation of feature annotation.</text>
</comment>
<dbReference type="PANTHER" id="PTHR21090:SF5">
    <property type="entry name" value="PENTAFUNCTIONAL AROM POLYPEPTIDE"/>
    <property type="match status" value="1"/>
</dbReference>
<dbReference type="GO" id="GO:0009423">
    <property type="term" value="P:chorismate biosynthetic process"/>
    <property type="evidence" value="ECO:0007669"/>
    <property type="project" value="UniProtKB-UniRule"/>
</dbReference>
<evidence type="ECO:0000256" key="1">
    <source>
        <dbReference type="ARBA" id="ARBA00004811"/>
    </source>
</evidence>
<feature type="binding site" evidence="7">
    <location>
        <position position="380"/>
    </location>
    <ligand>
        <name>phosphoenolpyruvate</name>
        <dbReference type="ChEBI" id="CHEBI:58702"/>
    </ligand>
</feature>
<evidence type="ECO:0000256" key="2">
    <source>
        <dbReference type="ARBA" id="ARBA00009948"/>
    </source>
</evidence>
<sequence>MRDFPDVLAVSPSRGPLDAVVRPPGSKSITNRALLCAALAPGTSTLSGVLFADDTRAMLGAIAALGATVDADPAAARVTVTGIDLRAGTSDAVVDARQSGTTARFVLPVAAARPGRTVVDGAPQLRARPFGPVLDALRDLGGEVSAEDFLPATVRGPLPGGPVQVSGHISSQFLSGLLLAGPLMTDGLAVEVTSPLVSVPYVEMTKAVMAAFGVTVDGLRVAPGSYRATDYAVEPDASAASYLLAAAAVAGGTVTVQGLGTGSLQGDVRFADVLAEMGAHVLRTADSLTVSVDGPLTGVDVDMADISDTAQTLAAVAVFADSPTRVRGIGFIRRKETDRLAAIVTELRRAGIDATEDDDGFTIRPGQPRPTRFATYDDHRMAMSLSLLGLRVPGIEIAGPGCVTKTYPEFFEDLDRLLF</sequence>
<comment type="similarity">
    <text evidence="2 7">Belongs to the EPSP synthase family.</text>
</comment>
<dbReference type="InterPro" id="IPR001986">
    <property type="entry name" value="Enolpyruvate_Tfrase_dom"/>
</dbReference>
<dbReference type="EMBL" id="FNQB01000004">
    <property type="protein sequence ID" value="SDZ60312.1"/>
    <property type="molecule type" value="Genomic_DNA"/>
</dbReference>
<dbReference type="Pfam" id="PF00275">
    <property type="entry name" value="EPSP_synthase"/>
    <property type="match status" value="1"/>
</dbReference>
<dbReference type="GO" id="GO:0003866">
    <property type="term" value="F:3-phosphoshikimate 1-carboxyvinyltransferase activity"/>
    <property type="evidence" value="ECO:0007669"/>
    <property type="project" value="UniProtKB-UniRule"/>
</dbReference>
<evidence type="ECO:0000256" key="4">
    <source>
        <dbReference type="ARBA" id="ARBA00022679"/>
    </source>
</evidence>
<dbReference type="HAMAP" id="MF_00210">
    <property type="entry name" value="EPSP_synth"/>
    <property type="match status" value="1"/>
</dbReference>
<feature type="binding site" evidence="7">
    <location>
        <position position="339"/>
    </location>
    <ligand>
        <name>phosphoenolpyruvate</name>
        <dbReference type="ChEBI" id="CHEBI:58702"/>
    </ligand>
</feature>
<dbReference type="GO" id="GO:0005737">
    <property type="term" value="C:cytoplasm"/>
    <property type="evidence" value="ECO:0007669"/>
    <property type="project" value="UniProtKB-SubCell"/>
</dbReference>
<dbReference type="RefSeq" id="WP_090801604.1">
    <property type="nucleotide sequence ID" value="NZ_BOND01000005.1"/>
</dbReference>
<keyword evidence="7" id="KW-0963">Cytoplasm</keyword>
<dbReference type="OrthoDB" id="9809920at2"/>
<comment type="pathway">
    <text evidence="1 7">Metabolic intermediate biosynthesis; chorismate biosynthesis; chorismate from D-erythrose 4-phosphate and phosphoenolpyruvate: step 6/7.</text>
</comment>
<feature type="binding site" evidence="7">
    <location>
        <position position="170"/>
    </location>
    <ligand>
        <name>3-phosphoshikimate</name>
        <dbReference type="ChEBI" id="CHEBI:145989"/>
    </ligand>
</feature>
<dbReference type="InterPro" id="IPR013792">
    <property type="entry name" value="RNA3'P_cycl/enolpyr_Trfase_a/b"/>
</dbReference>
<dbReference type="CDD" id="cd01556">
    <property type="entry name" value="EPSP_synthase"/>
    <property type="match status" value="1"/>
</dbReference>
<organism evidence="9 10">
    <name type="scientific">Asanoa ishikariensis</name>
    <dbReference type="NCBI Taxonomy" id="137265"/>
    <lineage>
        <taxon>Bacteria</taxon>
        <taxon>Bacillati</taxon>
        <taxon>Actinomycetota</taxon>
        <taxon>Actinomycetes</taxon>
        <taxon>Micromonosporales</taxon>
        <taxon>Micromonosporaceae</taxon>
        <taxon>Asanoa</taxon>
    </lineage>
</organism>
<feature type="binding site" evidence="7">
    <location>
        <position position="172"/>
    </location>
    <ligand>
        <name>3-phosphoshikimate</name>
        <dbReference type="ChEBI" id="CHEBI:145989"/>
    </ligand>
</feature>
<evidence type="ECO:0000256" key="5">
    <source>
        <dbReference type="ARBA" id="ARBA00023141"/>
    </source>
</evidence>
<feature type="binding site" evidence="7">
    <location>
        <position position="172"/>
    </location>
    <ligand>
        <name>phosphoenolpyruvate</name>
        <dbReference type="ChEBI" id="CHEBI:58702"/>
    </ligand>
</feature>
<comment type="function">
    <text evidence="7">Catalyzes the transfer of the enolpyruvyl moiety of phosphoenolpyruvate (PEP) to the 5-hydroxyl of shikimate-3-phosphate (S3P) to produce enolpyruvyl shikimate-3-phosphate and inorganic phosphate.</text>
</comment>
<evidence type="ECO:0000313" key="10">
    <source>
        <dbReference type="Proteomes" id="UP000199632"/>
    </source>
</evidence>
<comment type="subcellular location">
    <subcellularLocation>
        <location evidence="7">Cytoplasm</location>
    </subcellularLocation>
</comment>
<dbReference type="InterPro" id="IPR036968">
    <property type="entry name" value="Enolpyruvate_Tfrase_sf"/>
</dbReference>
<dbReference type="Gene3D" id="3.65.10.10">
    <property type="entry name" value="Enolpyruvate transferase domain"/>
    <property type="match status" value="2"/>
</dbReference>
<evidence type="ECO:0000256" key="7">
    <source>
        <dbReference type="HAMAP-Rule" id="MF_00210"/>
    </source>
</evidence>
<protein>
    <recommendedName>
        <fullName evidence="7">3-phosphoshikimate 1-carboxyvinyltransferase</fullName>
        <ecNumber evidence="7">2.5.1.19</ecNumber>
    </recommendedName>
    <alternativeName>
        <fullName evidence="7">5-enolpyruvylshikimate-3-phosphate synthase</fullName>
        <shortName evidence="7">EPSP synthase</shortName>
        <shortName evidence="7">EPSPS</shortName>
    </alternativeName>
</protein>
<keyword evidence="4 7" id="KW-0808">Transferase</keyword>
<feature type="binding site" evidence="7">
    <location>
        <position position="27"/>
    </location>
    <ligand>
        <name>phosphoenolpyruvate</name>
        <dbReference type="ChEBI" id="CHEBI:58702"/>
    </ligand>
</feature>
<feature type="binding site" evidence="7">
    <location>
        <position position="100"/>
    </location>
    <ligand>
        <name>phosphoenolpyruvate</name>
        <dbReference type="ChEBI" id="CHEBI:58702"/>
    </ligand>
</feature>
<reference evidence="10" key="1">
    <citation type="submission" date="2016-10" db="EMBL/GenBank/DDBJ databases">
        <authorList>
            <person name="Varghese N."/>
            <person name="Submissions S."/>
        </authorList>
    </citation>
    <scope>NUCLEOTIDE SEQUENCE [LARGE SCALE GENOMIC DNA]</scope>
    <source>
        <strain evidence="10">DSM 44718</strain>
    </source>
</reference>
<feature type="binding site" evidence="7">
    <location>
        <position position="128"/>
    </location>
    <ligand>
        <name>phosphoenolpyruvate</name>
        <dbReference type="ChEBI" id="CHEBI:58702"/>
    </ligand>
</feature>